<evidence type="ECO:0000313" key="1">
    <source>
        <dbReference type="EnsemblMetazoa" id="PPA45146.1"/>
    </source>
</evidence>
<dbReference type="Proteomes" id="UP000005239">
    <property type="component" value="Unassembled WGS sequence"/>
</dbReference>
<accession>A0A8R1Z6Z0</accession>
<proteinExistence type="predicted"/>
<dbReference type="AlphaFoldDB" id="A0A2A6BJQ0"/>
<name>A0A2A6BJQ0_PRIPA</name>
<sequence>MRSHQTLPNNQDAFLPLGTTAKAITNKCMRKGIGVEQMKCTSVRSGVPVRATLLYKDCTVKTYSGKCHRNWACAPKMGIART</sequence>
<reference evidence="1" key="2">
    <citation type="submission" date="2022-06" db="UniProtKB">
        <authorList>
            <consortium name="EnsemblMetazoa"/>
        </authorList>
    </citation>
    <scope>IDENTIFICATION</scope>
    <source>
        <strain evidence="1">PS312</strain>
    </source>
</reference>
<reference evidence="2" key="1">
    <citation type="journal article" date="2008" name="Nat. Genet.">
        <title>The Pristionchus pacificus genome provides a unique perspective on nematode lifestyle and parasitism.</title>
        <authorList>
            <person name="Dieterich C."/>
            <person name="Clifton S.W."/>
            <person name="Schuster L.N."/>
            <person name="Chinwalla A."/>
            <person name="Delehaunty K."/>
            <person name="Dinkelacker I."/>
            <person name="Fulton L."/>
            <person name="Fulton R."/>
            <person name="Godfrey J."/>
            <person name="Minx P."/>
            <person name="Mitreva M."/>
            <person name="Roeseler W."/>
            <person name="Tian H."/>
            <person name="Witte H."/>
            <person name="Yang S.P."/>
            <person name="Wilson R.K."/>
            <person name="Sommer R.J."/>
        </authorList>
    </citation>
    <scope>NUCLEOTIDE SEQUENCE [LARGE SCALE GENOMIC DNA]</scope>
    <source>
        <strain evidence="2">PS312</strain>
    </source>
</reference>
<keyword evidence="2" id="KW-1185">Reference proteome</keyword>
<protein>
    <submittedName>
        <fullName evidence="1">Uncharacterized protein</fullName>
    </submittedName>
</protein>
<accession>A0A2A6BJQ0</accession>
<evidence type="ECO:0000313" key="2">
    <source>
        <dbReference type="Proteomes" id="UP000005239"/>
    </source>
</evidence>
<gene>
    <name evidence="1" type="primary">WBGene00283515</name>
</gene>
<organism evidence="1 2">
    <name type="scientific">Pristionchus pacificus</name>
    <name type="common">Parasitic nematode worm</name>
    <dbReference type="NCBI Taxonomy" id="54126"/>
    <lineage>
        <taxon>Eukaryota</taxon>
        <taxon>Metazoa</taxon>
        <taxon>Ecdysozoa</taxon>
        <taxon>Nematoda</taxon>
        <taxon>Chromadorea</taxon>
        <taxon>Rhabditida</taxon>
        <taxon>Rhabditina</taxon>
        <taxon>Diplogasteromorpha</taxon>
        <taxon>Diplogasteroidea</taxon>
        <taxon>Neodiplogasteridae</taxon>
        <taxon>Pristionchus</taxon>
    </lineage>
</organism>
<dbReference type="EnsemblMetazoa" id="PPA45146.1">
    <property type="protein sequence ID" value="PPA45146.1"/>
    <property type="gene ID" value="WBGene00283515"/>
</dbReference>